<keyword evidence="4 8" id="KW-0479">Metal-binding</keyword>
<dbReference type="Proteomes" id="UP000296883">
    <property type="component" value="Chromosome"/>
</dbReference>
<keyword evidence="12" id="KW-1185">Reference proteome</keyword>
<dbReference type="PANTHER" id="PTHR11079">
    <property type="entry name" value="CYTOSINE DEAMINASE FAMILY MEMBER"/>
    <property type="match status" value="1"/>
</dbReference>
<dbReference type="InterPro" id="IPR016193">
    <property type="entry name" value="Cytidine_deaminase-like"/>
</dbReference>
<dbReference type="EC" id="3.5.4.33" evidence="8"/>
<evidence type="ECO:0000256" key="5">
    <source>
        <dbReference type="ARBA" id="ARBA00022801"/>
    </source>
</evidence>
<feature type="active site" description="Proton donor" evidence="8">
    <location>
        <position position="64"/>
    </location>
</feature>
<dbReference type="AlphaFoldDB" id="A0AAJ5JL16"/>
<dbReference type="EMBL" id="SRHU01000023">
    <property type="protein sequence ID" value="TFZ40924.1"/>
    <property type="molecule type" value="Genomic_DNA"/>
</dbReference>
<comment type="catalytic activity">
    <reaction evidence="7 8">
        <text>adenosine(34) in tRNA + H2O + H(+) = inosine(34) in tRNA + NH4(+)</text>
        <dbReference type="Rhea" id="RHEA:43168"/>
        <dbReference type="Rhea" id="RHEA-COMP:10373"/>
        <dbReference type="Rhea" id="RHEA-COMP:10374"/>
        <dbReference type="ChEBI" id="CHEBI:15377"/>
        <dbReference type="ChEBI" id="CHEBI:15378"/>
        <dbReference type="ChEBI" id="CHEBI:28938"/>
        <dbReference type="ChEBI" id="CHEBI:74411"/>
        <dbReference type="ChEBI" id="CHEBI:82852"/>
        <dbReference type="EC" id="3.5.4.33"/>
    </reaction>
</comment>
<dbReference type="GO" id="GO:0052717">
    <property type="term" value="F:tRNA-specific adenosine-34 deaminase activity"/>
    <property type="evidence" value="ECO:0007669"/>
    <property type="project" value="UniProtKB-UniRule"/>
</dbReference>
<comment type="similarity">
    <text evidence="1">Belongs to the cytidine and deoxycytidylate deaminase family. ADAT2 subfamily.</text>
</comment>
<evidence type="ECO:0000313" key="11">
    <source>
        <dbReference type="EMBL" id="TFZ40924.1"/>
    </source>
</evidence>
<feature type="domain" description="CMP/dCMP-type deaminase" evidence="9">
    <location>
        <begin position="11"/>
        <end position="130"/>
    </location>
</feature>
<keyword evidence="5 8" id="KW-0378">Hydrolase</keyword>
<dbReference type="Pfam" id="PF00383">
    <property type="entry name" value="dCMP_cyt_deam_1"/>
    <property type="match status" value="1"/>
</dbReference>
<evidence type="ECO:0000256" key="2">
    <source>
        <dbReference type="ARBA" id="ARBA00011738"/>
    </source>
</evidence>
<dbReference type="SUPFAM" id="SSF53927">
    <property type="entry name" value="Cytidine deaminase-like"/>
    <property type="match status" value="1"/>
</dbReference>
<organism evidence="11 13">
    <name type="scientific">Vagococcus xieshaowenii</name>
    <dbReference type="NCBI Taxonomy" id="2562451"/>
    <lineage>
        <taxon>Bacteria</taxon>
        <taxon>Bacillati</taxon>
        <taxon>Bacillota</taxon>
        <taxon>Bacilli</taxon>
        <taxon>Lactobacillales</taxon>
        <taxon>Enterococcaceae</taxon>
        <taxon>Vagococcus</taxon>
    </lineage>
</organism>
<evidence type="ECO:0000256" key="4">
    <source>
        <dbReference type="ARBA" id="ARBA00022723"/>
    </source>
</evidence>
<keyword evidence="6 8" id="KW-0862">Zinc</keyword>
<evidence type="ECO:0000313" key="13">
    <source>
        <dbReference type="Proteomes" id="UP000297725"/>
    </source>
</evidence>
<evidence type="ECO:0000256" key="6">
    <source>
        <dbReference type="ARBA" id="ARBA00022833"/>
    </source>
</evidence>
<evidence type="ECO:0000313" key="10">
    <source>
        <dbReference type="EMBL" id="QCA29100.1"/>
    </source>
</evidence>
<evidence type="ECO:0000256" key="3">
    <source>
        <dbReference type="ARBA" id="ARBA00022694"/>
    </source>
</evidence>
<dbReference type="RefSeq" id="WP_135254529.1">
    <property type="nucleotide sequence ID" value="NZ_CP038865.1"/>
</dbReference>
<comment type="cofactor">
    <cofactor evidence="8">
        <name>Zn(2+)</name>
        <dbReference type="ChEBI" id="CHEBI:29105"/>
    </cofactor>
    <text evidence="8">Binds 1 zinc ion per subunit.</text>
</comment>
<dbReference type="InterPro" id="IPR002125">
    <property type="entry name" value="CMP_dCMP_dom"/>
</dbReference>
<keyword evidence="3 8" id="KW-0819">tRNA processing</keyword>
<sequence length="181" mass="20528">MTKEQRVYTLDEKVYYMEEAMKEAKRAQAKGEVPIGAVVVYEGVIVGRGHNLRETTQNAITHAEMMAIQDACQTLSSWRLEGCDLFVTLEPCVMCSGAIVLSRIEQVYYGAVDIKGGATESLYQLLSDERLNHQVVIEQGVLEEECSQLLTDFFKQIREKKKAHKLAKRAKLLKEENLKKD</sequence>
<dbReference type="PROSITE" id="PS00903">
    <property type="entry name" value="CYT_DCMP_DEAMINASES_1"/>
    <property type="match status" value="1"/>
</dbReference>
<evidence type="ECO:0000256" key="1">
    <source>
        <dbReference type="ARBA" id="ARBA00010669"/>
    </source>
</evidence>
<evidence type="ECO:0000256" key="7">
    <source>
        <dbReference type="ARBA" id="ARBA00048045"/>
    </source>
</evidence>
<dbReference type="InterPro" id="IPR028883">
    <property type="entry name" value="tRNA_aden_deaminase"/>
</dbReference>
<proteinExistence type="inferred from homology"/>
<dbReference type="InterPro" id="IPR016192">
    <property type="entry name" value="APOBEC/CMP_deaminase_Zn-bd"/>
</dbReference>
<protein>
    <recommendedName>
        <fullName evidence="8">tRNA-specific adenosine deaminase</fullName>
        <ecNumber evidence="8">3.5.4.33</ecNumber>
    </recommendedName>
</protein>
<dbReference type="CDD" id="cd01285">
    <property type="entry name" value="nucleoside_deaminase"/>
    <property type="match status" value="1"/>
</dbReference>
<name>A0AAJ5JL16_9ENTE</name>
<feature type="binding site" evidence="8">
    <location>
        <position position="92"/>
    </location>
    <ligand>
        <name>Zn(2+)</name>
        <dbReference type="ChEBI" id="CHEBI:29105"/>
        <note>catalytic</note>
    </ligand>
</feature>
<dbReference type="PANTHER" id="PTHR11079:SF202">
    <property type="entry name" value="TRNA-SPECIFIC ADENOSINE DEAMINASE"/>
    <property type="match status" value="1"/>
</dbReference>
<reference evidence="10 12" key="2">
    <citation type="journal article" date="2020" name="Int. J. Syst. Evol. Microbiol.">
        <title>Vagococcus xieshaowenii sp. nov., isolated from snow finch (Montifringilla taczanowskii) cloacal content.</title>
        <authorList>
            <person name="Ge Y."/>
            <person name="Yang J."/>
            <person name="Lai X.H."/>
            <person name="Zhang G."/>
            <person name="Jin D."/>
            <person name="Lu S."/>
            <person name="Wang B."/>
            <person name="Huang Y."/>
            <person name="Huang Y."/>
            <person name="Ren Z."/>
            <person name="Zhang X."/>
            <person name="Xu J."/>
        </authorList>
    </citation>
    <scope>NUCLEOTIDE SEQUENCE [LARGE SCALE GENOMIC DNA]</scope>
    <source>
        <strain evidence="10">Personal::cf-49</strain>
        <strain evidence="12">personal::cf-49</strain>
    </source>
</reference>
<reference evidence="11 13" key="1">
    <citation type="submission" date="2019-03" db="EMBL/GenBank/DDBJ databases">
        <title>Vagococcus sp. was isolated fron gut of Carduelis flavirostris.</title>
        <authorList>
            <person name="Ge Y."/>
        </authorList>
    </citation>
    <scope>NUCLEOTIDE SEQUENCE [LARGE SCALE GENOMIC DNA]</scope>
    <source>
        <strain evidence="11 13">CF-210</strain>
    </source>
</reference>
<accession>A0AAJ5JL16</accession>
<evidence type="ECO:0000259" key="9">
    <source>
        <dbReference type="PROSITE" id="PS51747"/>
    </source>
</evidence>
<dbReference type="Gene3D" id="3.40.140.10">
    <property type="entry name" value="Cytidine Deaminase, domain 2"/>
    <property type="match status" value="1"/>
</dbReference>
<dbReference type="HAMAP" id="MF_00972">
    <property type="entry name" value="tRNA_aden_deaminase"/>
    <property type="match status" value="1"/>
</dbReference>
<dbReference type="EMBL" id="CP038865">
    <property type="protein sequence ID" value="QCA29100.1"/>
    <property type="molecule type" value="Genomic_DNA"/>
</dbReference>
<dbReference type="GO" id="GO:0002100">
    <property type="term" value="P:tRNA wobble adenosine to inosine editing"/>
    <property type="evidence" value="ECO:0007669"/>
    <property type="project" value="UniProtKB-UniRule"/>
</dbReference>
<dbReference type="GO" id="GO:0008270">
    <property type="term" value="F:zinc ion binding"/>
    <property type="evidence" value="ECO:0007669"/>
    <property type="project" value="UniProtKB-UniRule"/>
</dbReference>
<feature type="binding site" evidence="8">
    <location>
        <position position="95"/>
    </location>
    <ligand>
        <name>Zn(2+)</name>
        <dbReference type="ChEBI" id="CHEBI:29105"/>
        <note>catalytic</note>
    </ligand>
</feature>
<evidence type="ECO:0000256" key="8">
    <source>
        <dbReference type="HAMAP-Rule" id="MF_00972"/>
    </source>
</evidence>
<gene>
    <name evidence="8" type="primary">tadA</name>
    <name evidence="11" type="ORF">E4031_05940</name>
    <name evidence="10" type="ORF">E4Z98_07155</name>
</gene>
<dbReference type="NCBIfam" id="NF008113">
    <property type="entry name" value="PRK10860.1"/>
    <property type="match status" value="1"/>
</dbReference>
<comment type="function">
    <text evidence="8">Catalyzes the deamination of adenosine to inosine at the wobble position 34 of tRNA(Arg2).</text>
</comment>
<feature type="binding site" evidence="8">
    <location>
        <position position="62"/>
    </location>
    <ligand>
        <name>Zn(2+)</name>
        <dbReference type="ChEBI" id="CHEBI:29105"/>
        <note>catalytic</note>
    </ligand>
</feature>
<evidence type="ECO:0000313" key="12">
    <source>
        <dbReference type="Proteomes" id="UP000296883"/>
    </source>
</evidence>
<dbReference type="FunFam" id="3.40.140.10:FF:000005">
    <property type="entry name" value="tRNA-specific adenosine deaminase"/>
    <property type="match status" value="1"/>
</dbReference>
<comment type="subunit">
    <text evidence="2 8">Homodimer.</text>
</comment>
<dbReference type="PROSITE" id="PS51747">
    <property type="entry name" value="CYT_DCMP_DEAMINASES_2"/>
    <property type="match status" value="1"/>
</dbReference>
<dbReference type="Proteomes" id="UP000297725">
    <property type="component" value="Unassembled WGS sequence"/>
</dbReference>